<dbReference type="AlphaFoldDB" id="A0A2I0HL61"/>
<evidence type="ECO:0000313" key="2">
    <source>
        <dbReference type="EMBL" id="PKI32210.1"/>
    </source>
</evidence>
<keyword evidence="3" id="KW-1185">Reference proteome</keyword>
<protein>
    <submittedName>
        <fullName evidence="2">Uncharacterized protein</fullName>
    </submittedName>
</protein>
<organism evidence="2 3">
    <name type="scientific">Punica granatum</name>
    <name type="common">Pomegranate</name>
    <dbReference type="NCBI Taxonomy" id="22663"/>
    <lineage>
        <taxon>Eukaryota</taxon>
        <taxon>Viridiplantae</taxon>
        <taxon>Streptophyta</taxon>
        <taxon>Embryophyta</taxon>
        <taxon>Tracheophyta</taxon>
        <taxon>Spermatophyta</taxon>
        <taxon>Magnoliopsida</taxon>
        <taxon>eudicotyledons</taxon>
        <taxon>Gunneridae</taxon>
        <taxon>Pentapetalae</taxon>
        <taxon>rosids</taxon>
        <taxon>malvids</taxon>
        <taxon>Myrtales</taxon>
        <taxon>Lythraceae</taxon>
        <taxon>Punica</taxon>
    </lineage>
</organism>
<dbReference type="EMBL" id="PGOL01007918">
    <property type="protein sequence ID" value="PKI32210.1"/>
    <property type="molecule type" value="Genomic_DNA"/>
</dbReference>
<proteinExistence type="predicted"/>
<evidence type="ECO:0000313" key="3">
    <source>
        <dbReference type="Proteomes" id="UP000233551"/>
    </source>
</evidence>
<feature type="region of interest" description="Disordered" evidence="1">
    <location>
        <begin position="1"/>
        <end position="36"/>
    </location>
</feature>
<dbReference type="Proteomes" id="UP000233551">
    <property type="component" value="Unassembled WGS sequence"/>
</dbReference>
<feature type="region of interest" description="Disordered" evidence="1">
    <location>
        <begin position="51"/>
        <end position="80"/>
    </location>
</feature>
<evidence type="ECO:0000256" key="1">
    <source>
        <dbReference type="SAM" id="MobiDB-lite"/>
    </source>
</evidence>
<accession>A0A2I0HL61</accession>
<comment type="caution">
    <text evidence="2">The sequence shown here is derived from an EMBL/GenBank/DDBJ whole genome shotgun (WGS) entry which is preliminary data.</text>
</comment>
<name>A0A2I0HL61_PUNGR</name>
<sequence length="133" mass="14772">MHLLERTPSYPPESNSPPLFESPSRNSLSPVMIPPPRHLFDNPTAYLTPAVPVPKSSFKHAEPRRGGDEDGGAEKGEGVVSDRERLMIGRRMEKNLRTKAVEGFDFRAKAINGAHSRRTVISLNLKLSSEKVK</sequence>
<feature type="compositionally biased region" description="Basic and acidic residues" evidence="1">
    <location>
        <begin position="59"/>
        <end position="80"/>
    </location>
</feature>
<feature type="compositionally biased region" description="Polar residues" evidence="1">
    <location>
        <begin position="16"/>
        <end position="29"/>
    </location>
</feature>
<reference evidence="2 3" key="1">
    <citation type="submission" date="2017-11" db="EMBL/GenBank/DDBJ databases">
        <title>De-novo sequencing of pomegranate (Punica granatum L.) genome.</title>
        <authorList>
            <person name="Akparov Z."/>
            <person name="Amiraslanov A."/>
            <person name="Hajiyeva S."/>
            <person name="Abbasov M."/>
            <person name="Kaur K."/>
            <person name="Hamwieh A."/>
            <person name="Solovyev V."/>
            <person name="Salamov A."/>
            <person name="Braich B."/>
            <person name="Kosarev P."/>
            <person name="Mahmoud A."/>
            <person name="Hajiyev E."/>
            <person name="Babayeva S."/>
            <person name="Izzatullayeva V."/>
            <person name="Mammadov A."/>
            <person name="Mammadov A."/>
            <person name="Sharifova S."/>
            <person name="Ojaghi J."/>
            <person name="Eynullazada K."/>
            <person name="Bayramov B."/>
            <person name="Abdulazimova A."/>
            <person name="Shahmuradov I."/>
        </authorList>
    </citation>
    <scope>NUCLEOTIDE SEQUENCE [LARGE SCALE GENOMIC DNA]</scope>
    <source>
        <strain evidence="3">cv. AG2017</strain>
        <tissue evidence="2">Leaf</tissue>
    </source>
</reference>
<gene>
    <name evidence="2" type="ORF">CRG98_047398</name>
</gene>